<name>A0ABP7AL85_9ACTN</name>
<keyword evidence="2" id="KW-1185">Reference proteome</keyword>
<protein>
    <submittedName>
        <fullName evidence="1">Uncharacterized protein</fullName>
    </submittedName>
</protein>
<evidence type="ECO:0000313" key="1">
    <source>
        <dbReference type="EMBL" id="GAA3634717.1"/>
    </source>
</evidence>
<gene>
    <name evidence="1" type="ORF">GCM10022236_41650</name>
</gene>
<reference evidence="2" key="1">
    <citation type="journal article" date="2019" name="Int. J. Syst. Evol. Microbiol.">
        <title>The Global Catalogue of Microorganisms (GCM) 10K type strain sequencing project: providing services to taxonomists for standard genome sequencing and annotation.</title>
        <authorList>
            <consortium name="The Broad Institute Genomics Platform"/>
            <consortium name="The Broad Institute Genome Sequencing Center for Infectious Disease"/>
            <person name="Wu L."/>
            <person name="Ma J."/>
        </authorList>
    </citation>
    <scope>NUCLEOTIDE SEQUENCE [LARGE SCALE GENOMIC DNA]</scope>
    <source>
        <strain evidence="2">JCM 16929</strain>
    </source>
</reference>
<accession>A0ABP7AL85</accession>
<sequence length="162" mass="17806">MDAADRLSLVAAAATSLGPIEDPSTFAAKVRDRAVELYLMSRERGAVGRALEQLDECRTYVATVLGGKVEHHPLPDGGELRRGLVRLKVAASKYNRDGVEEIRTELLSTDEGAALWARIRGLVGHRVLVYAQTEEKDSRKVKTMRHVEDLGEDRELARGDAA</sequence>
<dbReference type="Proteomes" id="UP001501490">
    <property type="component" value="Unassembled WGS sequence"/>
</dbReference>
<organism evidence="1 2">
    <name type="scientific">Microlunatus ginsengisoli</name>
    <dbReference type="NCBI Taxonomy" id="363863"/>
    <lineage>
        <taxon>Bacteria</taxon>
        <taxon>Bacillati</taxon>
        <taxon>Actinomycetota</taxon>
        <taxon>Actinomycetes</taxon>
        <taxon>Propionibacteriales</taxon>
        <taxon>Propionibacteriaceae</taxon>
        <taxon>Microlunatus</taxon>
    </lineage>
</organism>
<dbReference type="RefSeq" id="WP_344808208.1">
    <property type="nucleotide sequence ID" value="NZ_BAABAB010000036.1"/>
</dbReference>
<proteinExistence type="predicted"/>
<comment type="caution">
    <text evidence="1">The sequence shown here is derived from an EMBL/GenBank/DDBJ whole genome shotgun (WGS) entry which is preliminary data.</text>
</comment>
<dbReference type="EMBL" id="BAABAB010000036">
    <property type="protein sequence ID" value="GAA3634717.1"/>
    <property type="molecule type" value="Genomic_DNA"/>
</dbReference>
<evidence type="ECO:0000313" key="2">
    <source>
        <dbReference type="Proteomes" id="UP001501490"/>
    </source>
</evidence>